<name>A0A6C0AXX2_9ZZZZ</name>
<accession>A0A6C0AXX2</accession>
<sequence>MIVICILTGVISIYLYKLFNQNNKAIQLYNKAKKESEKRNKKLMVLGSPNSLSGRFIQLFTETYGCGDICIDMNGCKGCKNSVVAKVEDVLHKYKENSCIIFESGLLEVVDKDKLLYIIQEIYRIAGKKENIYARHYIQKNKPYYKYFIKYIYSLIGEGSINRFVDKYPPDNDYVFDYTI</sequence>
<evidence type="ECO:0000313" key="1">
    <source>
        <dbReference type="EMBL" id="QHS84200.1"/>
    </source>
</evidence>
<dbReference type="AlphaFoldDB" id="A0A6C0AXX2"/>
<reference evidence="1" key="1">
    <citation type="journal article" date="2020" name="Nature">
        <title>Giant virus diversity and host interactions through global metagenomics.</title>
        <authorList>
            <person name="Schulz F."/>
            <person name="Roux S."/>
            <person name="Paez-Espino D."/>
            <person name="Jungbluth S."/>
            <person name="Walsh D.A."/>
            <person name="Denef V.J."/>
            <person name="McMahon K.D."/>
            <person name="Konstantinidis K.T."/>
            <person name="Eloe-Fadrosh E.A."/>
            <person name="Kyrpides N.C."/>
            <person name="Woyke T."/>
        </authorList>
    </citation>
    <scope>NUCLEOTIDE SEQUENCE</scope>
    <source>
        <strain evidence="1">GVMAG-S-ERX555965-48</strain>
    </source>
</reference>
<protein>
    <submittedName>
        <fullName evidence="1">Uncharacterized protein</fullName>
    </submittedName>
</protein>
<proteinExistence type="predicted"/>
<dbReference type="EMBL" id="MN738774">
    <property type="protein sequence ID" value="QHS84200.1"/>
    <property type="molecule type" value="Genomic_DNA"/>
</dbReference>
<organism evidence="1">
    <name type="scientific">viral metagenome</name>
    <dbReference type="NCBI Taxonomy" id="1070528"/>
    <lineage>
        <taxon>unclassified sequences</taxon>
        <taxon>metagenomes</taxon>
        <taxon>organismal metagenomes</taxon>
    </lineage>
</organism>